<reference evidence="2 3" key="1">
    <citation type="journal article" date="2019" name="Genome Biol. Evol.">
        <title>Insights into the evolution of the New World diploid cottons (Gossypium, subgenus Houzingenia) based on genome sequencing.</title>
        <authorList>
            <person name="Grover C.E."/>
            <person name="Arick M.A. 2nd"/>
            <person name="Thrash A."/>
            <person name="Conover J.L."/>
            <person name="Sanders W.S."/>
            <person name="Peterson D.G."/>
            <person name="Frelichowski J.E."/>
            <person name="Scheffler J.A."/>
            <person name="Scheffler B.E."/>
            <person name="Wendel J.F."/>
        </authorList>
    </citation>
    <scope>NUCLEOTIDE SEQUENCE [LARGE SCALE GENOMIC DNA]</scope>
    <source>
        <strain evidence="2">5</strain>
        <tissue evidence="2">Leaf</tissue>
    </source>
</reference>
<dbReference type="EMBL" id="JABEZY010261981">
    <property type="protein sequence ID" value="MBA0754475.1"/>
    <property type="molecule type" value="Genomic_DNA"/>
</dbReference>
<organism evidence="2 3">
    <name type="scientific">Gossypium gossypioides</name>
    <name type="common">Mexican cotton</name>
    <name type="synonym">Selera gossypioides</name>
    <dbReference type="NCBI Taxonomy" id="34282"/>
    <lineage>
        <taxon>Eukaryota</taxon>
        <taxon>Viridiplantae</taxon>
        <taxon>Streptophyta</taxon>
        <taxon>Embryophyta</taxon>
        <taxon>Tracheophyta</taxon>
        <taxon>Spermatophyta</taxon>
        <taxon>Magnoliopsida</taxon>
        <taxon>eudicotyledons</taxon>
        <taxon>Gunneridae</taxon>
        <taxon>Pentapetalae</taxon>
        <taxon>rosids</taxon>
        <taxon>malvids</taxon>
        <taxon>Malvales</taxon>
        <taxon>Malvaceae</taxon>
        <taxon>Malvoideae</taxon>
        <taxon>Gossypium</taxon>
    </lineage>
</organism>
<protein>
    <submittedName>
        <fullName evidence="2">Uncharacterized protein</fullName>
    </submittedName>
</protein>
<dbReference type="OrthoDB" id="10408197at2759"/>
<gene>
    <name evidence="2" type="ORF">Gogos_020876</name>
</gene>
<evidence type="ECO:0000313" key="2">
    <source>
        <dbReference type="EMBL" id="MBA0754475.1"/>
    </source>
</evidence>
<evidence type="ECO:0000313" key="3">
    <source>
        <dbReference type="Proteomes" id="UP000593579"/>
    </source>
</evidence>
<dbReference type="Proteomes" id="UP000593579">
    <property type="component" value="Unassembled WGS sequence"/>
</dbReference>
<name>A0A7J9D1T0_GOSGO</name>
<dbReference type="AlphaFoldDB" id="A0A7J9D1T0"/>
<keyword evidence="1" id="KW-0812">Transmembrane</keyword>
<proteinExistence type="predicted"/>
<accession>A0A7J9D1T0</accession>
<feature type="transmembrane region" description="Helical" evidence="1">
    <location>
        <begin position="12"/>
        <end position="35"/>
    </location>
</feature>
<keyword evidence="1" id="KW-1133">Transmembrane helix</keyword>
<evidence type="ECO:0000256" key="1">
    <source>
        <dbReference type="SAM" id="Phobius"/>
    </source>
</evidence>
<comment type="caution">
    <text evidence="2">The sequence shown here is derived from an EMBL/GenBank/DDBJ whole genome shotgun (WGS) entry which is preliminary data.</text>
</comment>
<sequence length="78" mass="9333">MTYQEIEWRAPWMIRSTVLIGFSGHLWVFLIGIWIEELKKESTPFATKDKPAIKLLEVAQAHYRKFIKLMRRKKKNGE</sequence>
<keyword evidence="1" id="KW-0472">Membrane</keyword>
<keyword evidence="3" id="KW-1185">Reference proteome</keyword>